<sequence>MTDHKPPYLGFGLGLRPQHYEEILGGNPAIDWFEVISENYMIPGGQPLRILDQIRERYPVVMHGVSMSIASTAPLDTEYLVALKTLADRVEPKWISDHLCWTGVHGVNLHDLLPIPYTEEALGHVVDRVKQVQDVLGRRLTLENVSSYVTFGQSEMSEWEFVSEVAKRADCWLLFDVNNVYVSSFNHGFSTDDFLHGVPRDRIVQFHVAGHSHEESHIIDTHDHPVCPEVWDFYREAVAHFGPISTMIERDDNIPPLAEVVAELDIARQIAREVRDGAQLTAAE</sequence>
<comment type="similarity">
    <text evidence="1">Belongs to the UPF0276 family.</text>
</comment>
<gene>
    <name evidence="2" type="ORF">AUC69_14970</name>
</gene>
<dbReference type="NCBIfam" id="NF003818">
    <property type="entry name" value="PRK05409.1"/>
    <property type="match status" value="1"/>
</dbReference>
<organism evidence="2 3">
    <name type="scientific">Methyloceanibacter superfactus</name>
    <dbReference type="NCBI Taxonomy" id="1774969"/>
    <lineage>
        <taxon>Bacteria</taxon>
        <taxon>Pseudomonadati</taxon>
        <taxon>Pseudomonadota</taxon>
        <taxon>Alphaproteobacteria</taxon>
        <taxon>Hyphomicrobiales</taxon>
        <taxon>Hyphomicrobiaceae</taxon>
        <taxon>Methyloceanibacter</taxon>
    </lineage>
</organism>
<protein>
    <recommendedName>
        <fullName evidence="1">UPF0276 protein AUC69_14970</fullName>
    </recommendedName>
</protein>
<comment type="caution">
    <text evidence="2">The sequence shown here is derived from an EMBL/GenBank/DDBJ whole genome shotgun (WGS) entry which is preliminary data.</text>
</comment>
<dbReference type="SUPFAM" id="SSF51658">
    <property type="entry name" value="Xylose isomerase-like"/>
    <property type="match status" value="1"/>
</dbReference>
<dbReference type="RefSeq" id="WP_069442376.1">
    <property type="nucleotide sequence ID" value="NZ_LPWF01000029.1"/>
</dbReference>
<dbReference type="OrthoDB" id="9763101at2"/>
<dbReference type="Pfam" id="PF05114">
    <property type="entry name" value="MbnB_TglH_ChrH"/>
    <property type="match status" value="1"/>
</dbReference>
<dbReference type="InterPro" id="IPR007801">
    <property type="entry name" value="MbnB/TglH/ChrH"/>
</dbReference>
<evidence type="ECO:0000313" key="3">
    <source>
        <dbReference type="Proteomes" id="UP000094472"/>
    </source>
</evidence>
<name>A0A1E3VSF3_9HYPH</name>
<accession>A0A1E3VSF3</accession>
<keyword evidence="3" id="KW-1185">Reference proteome</keyword>
<proteinExistence type="inferred from homology"/>
<dbReference type="Gene3D" id="3.20.20.150">
    <property type="entry name" value="Divalent-metal-dependent TIM barrel enzymes"/>
    <property type="match status" value="1"/>
</dbReference>
<reference evidence="2 3" key="1">
    <citation type="journal article" date="2016" name="Environ. Microbiol.">
        <title>New Methyloceanibacter diversity from North Sea sediments includes methanotroph containing solely the soluble methane monooxygenase.</title>
        <authorList>
            <person name="Vekeman B."/>
            <person name="Kerckhof F.M."/>
            <person name="Cremers G."/>
            <person name="de Vos P."/>
            <person name="Vandamme P."/>
            <person name="Boon N."/>
            <person name="Op den Camp H.J."/>
            <person name="Heylen K."/>
        </authorList>
    </citation>
    <scope>NUCLEOTIDE SEQUENCE [LARGE SCALE GENOMIC DNA]</scope>
    <source>
        <strain evidence="2 3">R-67175</strain>
    </source>
</reference>
<dbReference type="STRING" id="1774969.AUC69_14970"/>
<dbReference type="PANTHER" id="PTHR42194">
    <property type="entry name" value="UPF0276 PROTEIN HI_1600"/>
    <property type="match status" value="1"/>
</dbReference>
<evidence type="ECO:0000256" key="1">
    <source>
        <dbReference type="HAMAP-Rule" id="MF_00697"/>
    </source>
</evidence>
<dbReference type="Proteomes" id="UP000094472">
    <property type="component" value="Unassembled WGS sequence"/>
</dbReference>
<dbReference type="EMBL" id="LPWF01000029">
    <property type="protein sequence ID" value="ODR96449.1"/>
    <property type="molecule type" value="Genomic_DNA"/>
</dbReference>
<dbReference type="AlphaFoldDB" id="A0A1E3VSF3"/>
<dbReference type="InterPro" id="IPR036237">
    <property type="entry name" value="Xyl_isomerase-like_sf"/>
</dbReference>
<dbReference type="PANTHER" id="PTHR42194:SF1">
    <property type="entry name" value="UPF0276 PROTEIN HI_1600"/>
    <property type="match status" value="1"/>
</dbReference>
<dbReference type="HAMAP" id="MF_00697">
    <property type="entry name" value="UPF0276"/>
    <property type="match status" value="1"/>
</dbReference>
<evidence type="ECO:0000313" key="2">
    <source>
        <dbReference type="EMBL" id="ODR96449.1"/>
    </source>
</evidence>